<keyword evidence="1" id="KW-0175">Coiled coil</keyword>
<keyword evidence="5" id="KW-1185">Reference proteome</keyword>
<dbReference type="InterPro" id="IPR043128">
    <property type="entry name" value="Rev_trsase/Diguanyl_cyclase"/>
</dbReference>
<keyword evidence="2" id="KW-0472">Membrane</keyword>
<dbReference type="PANTHER" id="PTHR45138:SF9">
    <property type="entry name" value="DIGUANYLATE CYCLASE DGCM-RELATED"/>
    <property type="match status" value="1"/>
</dbReference>
<feature type="transmembrane region" description="Helical" evidence="2">
    <location>
        <begin position="12"/>
        <end position="36"/>
    </location>
</feature>
<dbReference type="InterPro" id="IPR029787">
    <property type="entry name" value="Nucleotide_cyclase"/>
</dbReference>
<dbReference type="Pfam" id="PF00990">
    <property type="entry name" value="GGDEF"/>
    <property type="match status" value="1"/>
</dbReference>
<dbReference type="SMART" id="SM00267">
    <property type="entry name" value="GGDEF"/>
    <property type="match status" value="1"/>
</dbReference>
<dbReference type="InterPro" id="IPR050469">
    <property type="entry name" value="Diguanylate_Cyclase"/>
</dbReference>
<accession>A0ABQ2D0I0</accession>
<dbReference type="InterPro" id="IPR000160">
    <property type="entry name" value="GGDEF_dom"/>
</dbReference>
<comment type="caution">
    <text evidence="4">The sequence shown here is derived from an EMBL/GenBank/DDBJ whole genome shotgun (WGS) entry which is preliminary data.</text>
</comment>
<feature type="coiled-coil region" evidence="1">
    <location>
        <begin position="194"/>
        <end position="228"/>
    </location>
</feature>
<evidence type="ECO:0000256" key="1">
    <source>
        <dbReference type="SAM" id="Coils"/>
    </source>
</evidence>
<dbReference type="PANTHER" id="PTHR45138">
    <property type="entry name" value="REGULATORY COMPONENTS OF SENSORY TRANSDUCTION SYSTEM"/>
    <property type="match status" value="1"/>
</dbReference>
<evidence type="ECO:0000313" key="5">
    <source>
        <dbReference type="Proteomes" id="UP000632222"/>
    </source>
</evidence>
<organism evidence="4 5">
    <name type="scientific">Deinococcus roseus</name>
    <dbReference type="NCBI Taxonomy" id="392414"/>
    <lineage>
        <taxon>Bacteria</taxon>
        <taxon>Thermotogati</taxon>
        <taxon>Deinococcota</taxon>
        <taxon>Deinococci</taxon>
        <taxon>Deinococcales</taxon>
        <taxon>Deinococcaceae</taxon>
        <taxon>Deinococcus</taxon>
    </lineage>
</organism>
<keyword evidence="2" id="KW-1133">Transmembrane helix</keyword>
<dbReference type="PROSITE" id="PS50887">
    <property type="entry name" value="GGDEF"/>
    <property type="match status" value="1"/>
</dbReference>
<sequence>MPFFSLKRLAGTLLAQPLLLANLFSMLLVLLIFLQLHHQHPLQAWIWSGIMALQLVLQLVTDLRTSPGESSLGSPRPFFSLDARLTVGWSVGSILIFQLGQPHTLPLLHVTLMIAVSLQVWRRPGSSLKRSAFHLLPLACLLVQLLLSHPHHPGQWSVALGFTGWGMALLYIQQQIRKHRQKRLEEQKQHHKALQELQTAHDQLLQRHEKLQRSRQRLQEALKSSRQMASTDELTGCLNRRGLFRHLQHHLDPLTSQGALLMLDLDHFKQINDLHGHPFGDLVLKTMVERIEMLLGSSAMLARYGGEEFLCVMPGVSLEMARTTAEHLRQMVACAPVVENSRLQWVTVSIGVSSFHPGEVLQVAIQRADQAMYQAKNSGRNRVQVMPTPASSLLRTVPPAEP</sequence>
<evidence type="ECO:0000256" key="2">
    <source>
        <dbReference type="SAM" id="Phobius"/>
    </source>
</evidence>
<evidence type="ECO:0000313" key="4">
    <source>
        <dbReference type="EMBL" id="GGJ38650.1"/>
    </source>
</evidence>
<name>A0ABQ2D0I0_9DEIO</name>
<feature type="transmembrane region" description="Helical" evidence="2">
    <location>
        <begin position="133"/>
        <end position="150"/>
    </location>
</feature>
<reference evidence="5" key="1">
    <citation type="journal article" date="2019" name="Int. J. Syst. Evol. Microbiol.">
        <title>The Global Catalogue of Microorganisms (GCM) 10K type strain sequencing project: providing services to taxonomists for standard genome sequencing and annotation.</title>
        <authorList>
            <consortium name="The Broad Institute Genomics Platform"/>
            <consortium name="The Broad Institute Genome Sequencing Center for Infectious Disease"/>
            <person name="Wu L."/>
            <person name="Ma J."/>
        </authorList>
    </citation>
    <scope>NUCLEOTIDE SEQUENCE [LARGE SCALE GENOMIC DNA]</scope>
    <source>
        <strain evidence="5">JCM 14370</strain>
    </source>
</reference>
<proteinExistence type="predicted"/>
<dbReference type="Gene3D" id="3.30.70.270">
    <property type="match status" value="1"/>
</dbReference>
<keyword evidence="2" id="KW-0812">Transmembrane</keyword>
<dbReference type="Proteomes" id="UP000632222">
    <property type="component" value="Unassembled WGS sequence"/>
</dbReference>
<dbReference type="NCBIfam" id="TIGR00254">
    <property type="entry name" value="GGDEF"/>
    <property type="match status" value="1"/>
</dbReference>
<dbReference type="RefSeq" id="WP_189003120.1">
    <property type="nucleotide sequence ID" value="NZ_BMOD01000009.1"/>
</dbReference>
<dbReference type="EMBL" id="BMOD01000009">
    <property type="protein sequence ID" value="GGJ38650.1"/>
    <property type="molecule type" value="Genomic_DNA"/>
</dbReference>
<protein>
    <recommendedName>
        <fullName evidence="3">GGDEF domain-containing protein</fullName>
    </recommendedName>
</protein>
<gene>
    <name evidence="4" type="ORF">GCM10008938_25950</name>
</gene>
<dbReference type="CDD" id="cd01949">
    <property type="entry name" value="GGDEF"/>
    <property type="match status" value="1"/>
</dbReference>
<dbReference type="SUPFAM" id="SSF55073">
    <property type="entry name" value="Nucleotide cyclase"/>
    <property type="match status" value="1"/>
</dbReference>
<evidence type="ECO:0000259" key="3">
    <source>
        <dbReference type="PROSITE" id="PS50887"/>
    </source>
</evidence>
<feature type="transmembrane region" description="Helical" evidence="2">
    <location>
        <begin position="156"/>
        <end position="173"/>
    </location>
</feature>
<feature type="domain" description="GGDEF" evidence="3">
    <location>
        <begin position="256"/>
        <end position="388"/>
    </location>
</feature>